<dbReference type="EMBL" id="BARU01020015">
    <property type="protein sequence ID" value="GAH59479.1"/>
    <property type="molecule type" value="Genomic_DNA"/>
</dbReference>
<feature type="domain" description="4Fe-4S ferredoxin-type" evidence="9">
    <location>
        <begin position="228"/>
        <end position="257"/>
    </location>
</feature>
<evidence type="ECO:0000256" key="1">
    <source>
        <dbReference type="ARBA" id="ARBA00001974"/>
    </source>
</evidence>
<keyword evidence="4" id="KW-0479">Metal-binding</keyword>
<dbReference type="GO" id="GO:0051539">
    <property type="term" value="F:4 iron, 4 sulfur cluster binding"/>
    <property type="evidence" value="ECO:0007669"/>
    <property type="project" value="UniProtKB-KW"/>
</dbReference>
<keyword evidence="5" id="KW-0285">Flavoprotein</keyword>
<dbReference type="PANTHER" id="PTHR43498:SF1">
    <property type="entry name" value="COB--COM HETERODISULFIDE REDUCTASE IRON-SULFUR SUBUNIT A"/>
    <property type="match status" value="1"/>
</dbReference>
<organism evidence="10">
    <name type="scientific">marine sediment metagenome</name>
    <dbReference type="NCBI Taxonomy" id="412755"/>
    <lineage>
        <taxon>unclassified sequences</taxon>
        <taxon>metagenomes</taxon>
        <taxon>ecological metagenomes</taxon>
    </lineage>
</organism>
<feature type="domain" description="4Fe-4S ferredoxin-type" evidence="9">
    <location>
        <begin position="197"/>
        <end position="226"/>
    </location>
</feature>
<keyword evidence="6" id="KW-0560">Oxidoreductase</keyword>
<sequence length="271" mass="29623">IEGKKPKNVVFIQCVGSRDKETNEYCSRVCCMYTAKQAHMVKDKIPDSKLTIYYTDVRAFGKGFEEFYNKVKEEGVTYRRREIGDPIKIDGKDDKVIVKAKGYPNITADLVVLATGIIPRRESKQFSRILNINQSADGFLLEAHPKLKPMDTFTDGIFLAGCCQSPKDIPDAVAQASGAAIRASQPLAAGKVVVEAISANIDDDLCSGCRICENLCAYSALEFDDKDKIMRVNDVMCKGCGSCASACPTGAITMRHYDVKQILAQIGGLVG</sequence>
<dbReference type="GO" id="GO:0016491">
    <property type="term" value="F:oxidoreductase activity"/>
    <property type="evidence" value="ECO:0007669"/>
    <property type="project" value="UniProtKB-KW"/>
</dbReference>
<feature type="non-terminal residue" evidence="10">
    <location>
        <position position="1"/>
    </location>
</feature>
<dbReference type="InterPro" id="IPR036188">
    <property type="entry name" value="FAD/NAD-bd_sf"/>
</dbReference>
<dbReference type="Pfam" id="PF12838">
    <property type="entry name" value="Fer4_7"/>
    <property type="match status" value="1"/>
</dbReference>
<name>X1I091_9ZZZZ</name>
<dbReference type="PROSITE" id="PS51379">
    <property type="entry name" value="4FE4S_FER_2"/>
    <property type="match status" value="2"/>
</dbReference>
<dbReference type="InterPro" id="IPR017900">
    <property type="entry name" value="4Fe4S_Fe_S_CS"/>
</dbReference>
<gene>
    <name evidence="10" type="ORF">S03H2_32915</name>
</gene>
<evidence type="ECO:0000256" key="3">
    <source>
        <dbReference type="ARBA" id="ARBA00022485"/>
    </source>
</evidence>
<dbReference type="AlphaFoldDB" id="X1I091"/>
<keyword evidence="3" id="KW-0004">4Fe-4S</keyword>
<keyword evidence="5" id="KW-0274">FAD</keyword>
<evidence type="ECO:0000256" key="4">
    <source>
        <dbReference type="ARBA" id="ARBA00022723"/>
    </source>
</evidence>
<dbReference type="InterPro" id="IPR039650">
    <property type="entry name" value="HdrA-like"/>
</dbReference>
<dbReference type="SUPFAM" id="SSF54862">
    <property type="entry name" value="4Fe-4S ferredoxins"/>
    <property type="match status" value="1"/>
</dbReference>
<evidence type="ECO:0000313" key="10">
    <source>
        <dbReference type="EMBL" id="GAH59479.1"/>
    </source>
</evidence>
<comment type="cofactor">
    <cofactor evidence="1">
        <name>FAD</name>
        <dbReference type="ChEBI" id="CHEBI:57692"/>
    </cofactor>
</comment>
<keyword evidence="8" id="KW-0411">Iron-sulfur</keyword>
<dbReference type="PANTHER" id="PTHR43498">
    <property type="entry name" value="FERREDOXIN:COB-COM HETERODISULFIDE REDUCTASE SUBUNIT A"/>
    <property type="match status" value="1"/>
</dbReference>
<comment type="caution">
    <text evidence="10">The sequence shown here is derived from an EMBL/GenBank/DDBJ whole genome shotgun (WGS) entry which is preliminary data.</text>
</comment>
<evidence type="ECO:0000259" key="9">
    <source>
        <dbReference type="PROSITE" id="PS51379"/>
    </source>
</evidence>
<reference evidence="10" key="1">
    <citation type="journal article" date="2014" name="Front. Microbiol.">
        <title>High frequency of phylogenetically diverse reductive dehalogenase-homologous genes in deep subseafloor sedimentary metagenomes.</title>
        <authorList>
            <person name="Kawai M."/>
            <person name="Futagami T."/>
            <person name="Toyoda A."/>
            <person name="Takaki Y."/>
            <person name="Nishi S."/>
            <person name="Hori S."/>
            <person name="Arai W."/>
            <person name="Tsubouchi T."/>
            <person name="Morono Y."/>
            <person name="Uchiyama I."/>
            <person name="Ito T."/>
            <person name="Fujiyama A."/>
            <person name="Inagaki F."/>
            <person name="Takami H."/>
        </authorList>
    </citation>
    <scope>NUCLEOTIDE SEQUENCE</scope>
    <source>
        <strain evidence="10">Expedition CK06-06</strain>
    </source>
</reference>
<dbReference type="GO" id="GO:0046872">
    <property type="term" value="F:metal ion binding"/>
    <property type="evidence" value="ECO:0007669"/>
    <property type="project" value="UniProtKB-KW"/>
</dbReference>
<dbReference type="InterPro" id="IPR017896">
    <property type="entry name" value="4Fe4S_Fe-S-bd"/>
</dbReference>
<dbReference type="PROSITE" id="PS00198">
    <property type="entry name" value="4FE4S_FER_1"/>
    <property type="match status" value="1"/>
</dbReference>
<dbReference type="Gene3D" id="3.50.50.60">
    <property type="entry name" value="FAD/NAD(P)-binding domain"/>
    <property type="match status" value="1"/>
</dbReference>
<evidence type="ECO:0000256" key="5">
    <source>
        <dbReference type="ARBA" id="ARBA00022827"/>
    </source>
</evidence>
<keyword evidence="7" id="KW-0408">Iron</keyword>
<protein>
    <recommendedName>
        <fullName evidence="9">4Fe-4S ferredoxin-type domain-containing protein</fullName>
    </recommendedName>
</protein>
<comment type="similarity">
    <text evidence="2">Belongs to the HdrA family.</text>
</comment>
<accession>X1I091</accession>
<evidence type="ECO:0000256" key="7">
    <source>
        <dbReference type="ARBA" id="ARBA00023004"/>
    </source>
</evidence>
<evidence type="ECO:0000256" key="6">
    <source>
        <dbReference type="ARBA" id="ARBA00023002"/>
    </source>
</evidence>
<evidence type="ECO:0000256" key="2">
    <source>
        <dbReference type="ARBA" id="ARBA00006561"/>
    </source>
</evidence>
<dbReference type="SUPFAM" id="SSF51905">
    <property type="entry name" value="FAD/NAD(P)-binding domain"/>
    <property type="match status" value="1"/>
</dbReference>
<dbReference type="Gene3D" id="3.30.70.20">
    <property type="match status" value="1"/>
</dbReference>
<evidence type="ECO:0000256" key="8">
    <source>
        <dbReference type="ARBA" id="ARBA00023014"/>
    </source>
</evidence>
<proteinExistence type="inferred from homology"/>